<dbReference type="EMBL" id="LMWS01000035">
    <property type="protein sequence ID" value="KUN34811.1"/>
    <property type="molecule type" value="Genomic_DNA"/>
</dbReference>
<accession>A0A117QLG5</accession>
<dbReference type="STRING" id="68231.AQJ30_27450"/>
<dbReference type="GeneID" id="91428312"/>
<dbReference type="RefSeq" id="WP_067239352.1">
    <property type="nucleotide sequence ID" value="NZ_KQ948560.1"/>
</dbReference>
<reference evidence="2 3" key="1">
    <citation type="submission" date="2015-10" db="EMBL/GenBank/DDBJ databases">
        <title>Draft genome sequence of Streptomyces longwoodensis DSM 41677, type strain for the species Streptomyces longwoodensis.</title>
        <authorList>
            <person name="Ruckert C."/>
            <person name="Winkler A."/>
            <person name="Kalinowski J."/>
            <person name="Kampfer P."/>
            <person name="Glaeser S."/>
        </authorList>
    </citation>
    <scope>NUCLEOTIDE SEQUENCE [LARGE SCALE GENOMIC DNA]</scope>
    <source>
        <strain evidence="2 3">DSM 41677</strain>
    </source>
</reference>
<evidence type="ECO:0000256" key="1">
    <source>
        <dbReference type="SAM" id="Phobius"/>
    </source>
</evidence>
<proteinExistence type="predicted"/>
<gene>
    <name evidence="2" type="ORF">AQJ30_27450</name>
</gene>
<keyword evidence="1" id="KW-0472">Membrane</keyword>
<evidence type="ECO:0000313" key="3">
    <source>
        <dbReference type="Proteomes" id="UP000053271"/>
    </source>
</evidence>
<dbReference type="Proteomes" id="UP000053271">
    <property type="component" value="Unassembled WGS sequence"/>
</dbReference>
<keyword evidence="1" id="KW-0812">Transmembrane</keyword>
<keyword evidence="1" id="KW-1133">Transmembrane helix</keyword>
<evidence type="ECO:0000313" key="2">
    <source>
        <dbReference type="EMBL" id="KUN34811.1"/>
    </source>
</evidence>
<dbReference type="AlphaFoldDB" id="A0A117QLG5"/>
<protein>
    <submittedName>
        <fullName evidence="2">Uncharacterized protein</fullName>
    </submittedName>
</protein>
<feature type="transmembrane region" description="Helical" evidence="1">
    <location>
        <begin position="33"/>
        <end position="52"/>
    </location>
</feature>
<comment type="caution">
    <text evidence="2">The sequence shown here is derived from an EMBL/GenBank/DDBJ whole genome shotgun (WGS) entry which is preliminary data.</text>
</comment>
<sequence>MRRAAAALLPLLYAAGSLFLAHGATRSWQQDRTAEAAALGACALLLVAALVARHRHQAEAYDLRAELERAARPPLPRRRLSADEITTALSAACCERWWTSAGAEHDHSGKDQNA</sequence>
<keyword evidence="3" id="KW-1185">Reference proteome</keyword>
<organism evidence="2 3">
    <name type="scientific">Streptomyces longwoodensis</name>
    <dbReference type="NCBI Taxonomy" id="68231"/>
    <lineage>
        <taxon>Bacteria</taxon>
        <taxon>Bacillati</taxon>
        <taxon>Actinomycetota</taxon>
        <taxon>Actinomycetes</taxon>
        <taxon>Kitasatosporales</taxon>
        <taxon>Streptomycetaceae</taxon>
        <taxon>Streptomyces</taxon>
    </lineage>
</organism>
<name>A0A117QLG5_9ACTN</name>